<protein>
    <submittedName>
        <fullName evidence="1">Uncharacterized protein</fullName>
    </submittedName>
</protein>
<organism evidence="1 2">
    <name type="scientific">Gossypium arboreum</name>
    <name type="common">Tree cotton</name>
    <name type="synonym">Gossypium nanking</name>
    <dbReference type="NCBI Taxonomy" id="29729"/>
    <lineage>
        <taxon>Eukaryota</taxon>
        <taxon>Viridiplantae</taxon>
        <taxon>Streptophyta</taxon>
        <taxon>Embryophyta</taxon>
        <taxon>Tracheophyta</taxon>
        <taxon>Spermatophyta</taxon>
        <taxon>Magnoliopsida</taxon>
        <taxon>eudicotyledons</taxon>
        <taxon>Gunneridae</taxon>
        <taxon>Pentapetalae</taxon>
        <taxon>rosids</taxon>
        <taxon>malvids</taxon>
        <taxon>Malvales</taxon>
        <taxon>Malvaceae</taxon>
        <taxon>Malvoideae</taxon>
        <taxon>Gossypium</taxon>
    </lineage>
</organism>
<dbReference type="Proteomes" id="UP000032142">
    <property type="component" value="Unassembled WGS sequence"/>
</dbReference>
<dbReference type="EMBL" id="KN395316">
    <property type="protein sequence ID" value="KHG11138.1"/>
    <property type="molecule type" value="Genomic_DNA"/>
</dbReference>
<accession>A0A0B0N9C2</accession>
<dbReference type="AlphaFoldDB" id="A0A0B0N9C2"/>
<evidence type="ECO:0000313" key="1">
    <source>
        <dbReference type="EMBL" id="KHG11138.1"/>
    </source>
</evidence>
<gene>
    <name evidence="1" type="ORF">F383_15555</name>
</gene>
<evidence type="ECO:0000313" key="2">
    <source>
        <dbReference type="Proteomes" id="UP000032142"/>
    </source>
</evidence>
<proteinExistence type="predicted"/>
<name>A0A0B0N9C2_GOSAR</name>
<sequence length="24" mass="2657">MRANARPCLGHGIGVETRARVRHV</sequence>
<keyword evidence="2" id="KW-1185">Reference proteome</keyword>
<reference evidence="2" key="1">
    <citation type="submission" date="2014-09" db="EMBL/GenBank/DDBJ databases">
        <authorList>
            <person name="Mudge J."/>
            <person name="Ramaraj T."/>
            <person name="Lindquist I.E."/>
            <person name="Bharti A.K."/>
            <person name="Sundararajan A."/>
            <person name="Cameron C.T."/>
            <person name="Woodward J.E."/>
            <person name="May G.D."/>
            <person name="Brubaker C."/>
            <person name="Broadhvest J."/>
            <person name="Wilkins T.A."/>
        </authorList>
    </citation>
    <scope>NUCLEOTIDE SEQUENCE</scope>
    <source>
        <strain evidence="2">cv. AKA8401</strain>
    </source>
</reference>